<dbReference type="InterPro" id="IPR037448">
    <property type="entry name" value="Zig-8"/>
</dbReference>
<dbReference type="GO" id="GO:0050808">
    <property type="term" value="P:synapse organization"/>
    <property type="evidence" value="ECO:0007669"/>
    <property type="project" value="TreeGrafter"/>
</dbReference>
<protein>
    <recommendedName>
        <fullName evidence="1">Ig-like domain-containing protein</fullName>
    </recommendedName>
</protein>
<dbReference type="PROSITE" id="PS50835">
    <property type="entry name" value="IG_LIKE"/>
    <property type="match status" value="1"/>
</dbReference>
<reference evidence="2" key="3">
    <citation type="submission" date="2019-06" db="EMBL/GenBank/DDBJ databases">
        <authorList>
            <person name="Poynton C."/>
            <person name="Hasenbein S."/>
            <person name="Benoit J.B."/>
            <person name="Sepulveda M.S."/>
            <person name="Poelchau M.F."/>
            <person name="Murali S.C."/>
            <person name="Chen S."/>
            <person name="Glastad K.M."/>
            <person name="Werren J.H."/>
            <person name="Vineis J.H."/>
            <person name="Bowen J.L."/>
            <person name="Friedrich M."/>
            <person name="Jones J."/>
            <person name="Robertson H.M."/>
            <person name="Feyereisen R."/>
            <person name="Mechler-Hickson A."/>
            <person name="Mathers N."/>
            <person name="Lee C.E."/>
            <person name="Colbourne J.K."/>
            <person name="Biales A."/>
            <person name="Johnston J.S."/>
            <person name="Wellborn G.A."/>
            <person name="Rosendale A.J."/>
            <person name="Cridge A.G."/>
            <person name="Munoz-Torres M.C."/>
            <person name="Bain P.A."/>
            <person name="Manny A.R."/>
            <person name="Major K.M."/>
            <person name="Lambert F.N."/>
            <person name="Vulpe C.D."/>
            <person name="Tuck P."/>
            <person name="Blalock B.J."/>
            <person name="Lin Y.-Y."/>
            <person name="Smith M.E."/>
            <person name="Ochoa-Acuna H."/>
            <person name="Chen M.-J.M."/>
            <person name="Childers C.P."/>
            <person name="Qu J."/>
            <person name="Dugan S."/>
            <person name="Lee S.L."/>
            <person name="Chao H."/>
            <person name="Dinh H."/>
            <person name="Han Y."/>
            <person name="Doddapaneni H."/>
            <person name="Worley K.C."/>
            <person name="Muzny D.M."/>
            <person name="Gibbs R.A."/>
            <person name="Richards S."/>
        </authorList>
    </citation>
    <scope>NUCLEOTIDE SEQUENCE</scope>
    <source>
        <strain evidence="2">HAZT.00-mixed</strain>
        <tissue evidence="2">Whole organism</tissue>
    </source>
</reference>
<dbReference type="AlphaFoldDB" id="A0A6A0GZF8"/>
<organism evidence="2">
    <name type="scientific">Hyalella azteca</name>
    <name type="common">Amphipod</name>
    <dbReference type="NCBI Taxonomy" id="294128"/>
    <lineage>
        <taxon>Eukaryota</taxon>
        <taxon>Metazoa</taxon>
        <taxon>Ecdysozoa</taxon>
        <taxon>Arthropoda</taxon>
        <taxon>Crustacea</taxon>
        <taxon>Multicrustacea</taxon>
        <taxon>Malacostraca</taxon>
        <taxon>Eumalacostraca</taxon>
        <taxon>Peracarida</taxon>
        <taxon>Amphipoda</taxon>
        <taxon>Senticaudata</taxon>
        <taxon>Talitrida</taxon>
        <taxon>Talitroidea</taxon>
        <taxon>Hyalellidae</taxon>
        <taxon>Hyalella</taxon>
    </lineage>
</organism>
<feature type="domain" description="Ig-like" evidence="1">
    <location>
        <begin position="1"/>
        <end position="65"/>
    </location>
</feature>
<dbReference type="Pfam" id="PF13927">
    <property type="entry name" value="Ig_3"/>
    <property type="match status" value="1"/>
</dbReference>
<dbReference type="PANTHER" id="PTHR23279:SF37">
    <property type="entry name" value="DEFECTIVE PROBOSCIS EXTENSION RESPONSE 13, ISOFORM B"/>
    <property type="match status" value="1"/>
</dbReference>
<dbReference type="EMBL" id="JQDR03010727">
    <property type="protein sequence ID" value="KAA0193819.1"/>
    <property type="molecule type" value="Genomic_DNA"/>
</dbReference>
<dbReference type="InterPro" id="IPR036179">
    <property type="entry name" value="Ig-like_dom_sf"/>
</dbReference>
<dbReference type="InterPro" id="IPR007110">
    <property type="entry name" value="Ig-like_dom"/>
</dbReference>
<dbReference type="Proteomes" id="UP000711488">
    <property type="component" value="Unassembled WGS sequence"/>
</dbReference>
<evidence type="ECO:0000259" key="1">
    <source>
        <dbReference type="PROSITE" id="PS50835"/>
    </source>
</evidence>
<accession>A0A6A0GZF8</accession>
<dbReference type="PANTHER" id="PTHR23279">
    <property type="entry name" value="DEFECTIVE PROBOSCIS EXTENSION RESPONSE DPR -RELATED"/>
    <property type="match status" value="1"/>
</dbReference>
<evidence type="ECO:0000313" key="2">
    <source>
        <dbReference type="EMBL" id="KAA0193819.1"/>
    </source>
</evidence>
<dbReference type="CDD" id="cd00096">
    <property type="entry name" value="Ig"/>
    <property type="match status" value="1"/>
</dbReference>
<gene>
    <name evidence="2" type="ORF">HAZT_HAZT004533</name>
</gene>
<sequence>MRNATSPPSFVFWYQGRRMVNYDTERNVKVVSGKDYSVLTVSSVTDDHGGNYTCEPSNASPSSVHVHVVEGYY</sequence>
<name>A0A6A0GZF8_HYAAZ</name>
<dbReference type="Gene3D" id="2.60.40.10">
    <property type="entry name" value="Immunoglobulins"/>
    <property type="match status" value="1"/>
</dbReference>
<reference evidence="2" key="1">
    <citation type="submission" date="2014-08" db="EMBL/GenBank/DDBJ databases">
        <authorList>
            <person name="Murali S."/>
            <person name="Richards S."/>
            <person name="Bandaranaike D."/>
            <person name="Bellair M."/>
            <person name="Blankenburg K."/>
            <person name="Chao H."/>
            <person name="Dinh H."/>
            <person name="Doddapaneni H."/>
            <person name="Dugan-Rocha S."/>
            <person name="Elkadiri S."/>
            <person name="Gnanaolivu R."/>
            <person name="Hughes D."/>
            <person name="Lee S."/>
            <person name="Li M."/>
            <person name="Ming W."/>
            <person name="Munidasa M."/>
            <person name="Muniz J."/>
            <person name="Nguyen L."/>
            <person name="Osuji N."/>
            <person name="Pu L.-L."/>
            <person name="Puazo M."/>
            <person name="Skinner E."/>
            <person name="Qu C."/>
            <person name="Quiroz J."/>
            <person name="Raj R."/>
            <person name="Weissenberger G."/>
            <person name="Xin Y."/>
            <person name="Zou X."/>
            <person name="Han Y."/>
            <person name="Worley K."/>
            <person name="Muzny D."/>
            <person name="Gibbs R."/>
        </authorList>
    </citation>
    <scope>NUCLEOTIDE SEQUENCE</scope>
    <source>
        <strain evidence="2">HAZT.00-mixed</strain>
        <tissue evidence="2">Whole organism</tissue>
    </source>
</reference>
<dbReference type="GO" id="GO:0032589">
    <property type="term" value="C:neuron projection membrane"/>
    <property type="evidence" value="ECO:0007669"/>
    <property type="project" value="TreeGrafter"/>
</dbReference>
<proteinExistence type="predicted"/>
<dbReference type="InterPro" id="IPR013783">
    <property type="entry name" value="Ig-like_fold"/>
</dbReference>
<reference evidence="2" key="2">
    <citation type="journal article" date="2018" name="Environ. Sci. Technol.">
        <title>The Toxicogenome of Hyalella azteca: A Model for Sediment Ecotoxicology and Evolutionary Toxicology.</title>
        <authorList>
            <person name="Poynton H.C."/>
            <person name="Hasenbein S."/>
            <person name="Benoit J.B."/>
            <person name="Sepulveda M.S."/>
            <person name="Poelchau M.F."/>
            <person name="Hughes D.S.T."/>
            <person name="Murali S.C."/>
            <person name="Chen S."/>
            <person name="Glastad K.M."/>
            <person name="Goodisman M.A.D."/>
            <person name="Werren J.H."/>
            <person name="Vineis J.H."/>
            <person name="Bowen J.L."/>
            <person name="Friedrich M."/>
            <person name="Jones J."/>
            <person name="Robertson H.M."/>
            <person name="Feyereisen R."/>
            <person name="Mechler-Hickson A."/>
            <person name="Mathers N."/>
            <person name="Lee C.E."/>
            <person name="Colbourne J.K."/>
            <person name="Biales A."/>
            <person name="Johnston J.S."/>
            <person name="Wellborn G.A."/>
            <person name="Rosendale A.J."/>
            <person name="Cridge A.G."/>
            <person name="Munoz-Torres M.C."/>
            <person name="Bain P.A."/>
            <person name="Manny A.R."/>
            <person name="Major K.M."/>
            <person name="Lambert F.N."/>
            <person name="Vulpe C.D."/>
            <person name="Tuck P."/>
            <person name="Blalock B.J."/>
            <person name="Lin Y.Y."/>
            <person name="Smith M.E."/>
            <person name="Ochoa-Acuna H."/>
            <person name="Chen M.M."/>
            <person name="Childers C.P."/>
            <person name="Qu J."/>
            <person name="Dugan S."/>
            <person name="Lee S.L."/>
            <person name="Chao H."/>
            <person name="Dinh H."/>
            <person name="Han Y."/>
            <person name="Doddapaneni H."/>
            <person name="Worley K.C."/>
            <person name="Muzny D.M."/>
            <person name="Gibbs R.A."/>
            <person name="Richards S."/>
        </authorList>
    </citation>
    <scope>NUCLEOTIDE SEQUENCE</scope>
    <source>
        <strain evidence="2">HAZT.00-mixed</strain>
        <tissue evidence="2">Whole organism</tissue>
    </source>
</reference>
<comment type="caution">
    <text evidence="2">The sequence shown here is derived from an EMBL/GenBank/DDBJ whole genome shotgun (WGS) entry which is preliminary data.</text>
</comment>
<dbReference type="SUPFAM" id="SSF48726">
    <property type="entry name" value="Immunoglobulin"/>
    <property type="match status" value="1"/>
</dbReference>